<dbReference type="RefSeq" id="WP_185887413.1">
    <property type="nucleotide sequence ID" value="NZ_CP060202.1"/>
</dbReference>
<dbReference type="EMBL" id="CP060202">
    <property type="protein sequence ID" value="QNH61483.1"/>
    <property type="molecule type" value="Genomic_DNA"/>
</dbReference>
<dbReference type="Proteomes" id="UP000515489">
    <property type="component" value="Chromosome"/>
</dbReference>
<proteinExistence type="predicted"/>
<accession>A0A7G7W540</accession>
<reference evidence="1 2" key="1">
    <citation type="submission" date="2020-08" db="EMBL/GenBank/DDBJ databases">
        <title>Hymenobacter sp. S2-20-2 genome sequencing.</title>
        <authorList>
            <person name="Jin L."/>
        </authorList>
    </citation>
    <scope>NUCLEOTIDE SEQUENCE [LARGE SCALE GENOMIC DNA]</scope>
    <source>
        <strain evidence="1 2">S2-20-2</strain>
    </source>
</reference>
<sequence length="249" mass="27783">MPWDTDFFGVPTYRVFTVLFAPAASLANLTQVLRDFQQELSAQGPVYCFVEVPAEDIRLLQVLTQSGWRWNETRLHYYRSQLGEFAEPRYPVRLAQPAEAAYIGRIAAAARNDYDRFHADPWFGPERADDFLARYAAAATEGYCDAVLLPNLPGLPVDSFLAINDLTADAVAMKTGFSRVMLTAAGPENRGWHQRLVSETVYRARERGAEFVLMTTQATNGAVIRNAEKLNFALGATTHILSCPLPLSF</sequence>
<evidence type="ECO:0008006" key="3">
    <source>
        <dbReference type="Google" id="ProtNLM"/>
    </source>
</evidence>
<name>A0A7G7W540_9BACT</name>
<evidence type="ECO:0000313" key="1">
    <source>
        <dbReference type="EMBL" id="QNH61483.1"/>
    </source>
</evidence>
<dbReference type="KEGG" id="hsk:H4317_15155"/>
<dbReference type="InterPro" id="IPR016181">
    <property type="entry name" value="Acyl_CoA_acyltransferase"/>
</dbReference>
<evidence type="ECO:0000313" key="2">
    <source>
        <dbReference type="Proteomes" id="UP000515489"/>
    </source>
</evidence>
<protein>
    <recommendedName>
        <fullName evidence="3">GNAT family N-acetyltransferase</fullName>
    </recommendedName>
</protein>
<dbReference type="SUPFAM" id="SSF55729">
    <property type="entry name" value="Acyl-CoA N-acyltransferases (Nat)"/>
    <property type="match status" value="1"/>
</dbReference>
<dbReference type="AlphaFoldDB" id="A0A7G7W540"/>
<organism evidence="1 2">
    <name type="scientific">Hymenobacter sediminicola</name>
    <dbReference type="NCBI Taxonomy" id="2761579"/>
    <lineage>
        <taxon>Bacteria</taxon>
        <taxon>Pseudomonadati</taxon>
        <taxon>Bacteroidota</taxon>
        <taxon>Cytophagia</taxon>
        <taxon>Cytophagales</taxon>
        <taxon>Hymenobacteraceae</taxon>
        <taxon>Hymenobacter</taxon>
    </lineage>
</organism>
<keyword evidence="2" id="KW-1185">Reference proteome</keyword>
<dbReference type="Gene3D" id="3.40.630.30">
    <property type="match status" value="1"/>
</dbReference>
<gene>
    <name evidence="1" type="ORF">H4317_15155</name>
</gene>